<accession>A0A484ZF98</accession>
<sequence length="33" mass="3636">MSLLHTKNTAPQPPEKTNIPMLIMRTKLTSGAD</sequence>
<protein>
    <submittedName>
        <fullName evidence="1">Uncharacterized protein</fullName>
    </submittedName>
</protein>
<organism evidence="1 2">
    <name type="scientific">Budvicia aquatica</name>
    <dbReference type="NCBI Taxonomy" id="82979"/>
    <lineage>
        <taxon>Bacteria</taxon>
        <taxon>Pseudomonadati</taxon>
        <taxon>Pseudomonadota</taxon>
        <taxon>Gammaproteobacteria</taxon>
        <taxon>Enterobacterales</taxon>
        <taxon>Budviciaceae</taxon>
        <taxon>Budvicia</taxon>
    </lineage>
</organism>
<name>A0A484ZF98_9GAMM</name>
<proteinExistence type="predicted"/>
<reference evidence="1 2" key="1">
    <citation type="submission" date="2019-03" db="EMBL/GenBank/DDBJ databases">
        <authorList>
            <consortium name="Pathogen Informatics"/>
        </authorList>
    </citation>
    <scope>NUCLEOTIDE SEQUENCE [LARGE SCALE GENOMIC DNA]</scope>
    <source>
        <strain evidence="1 2">NCTC12282</strain>
    </source>
</reference>
<dbReference type="Proteomes" id="UP000373449">
    <property type="component" value="Unassembled WGS sequence"/>
</dbReference>
<evidence type="ECO:0000313" key="2">
    <source>
        <dbReference type="Proteomes" id="UP000373449"/>
    </source>
</evidence>
<evidence type="ECO:0000313" key="1">
    <source>
        <dbReference type="EMBL" id="VFS47064.1"/>
    </source>
</evidence>
<dbReference type="EMBL" id="CAADJA010000002">
    <property type="protein sequence ID" value="VFS47064.1"/>
    <property type="molecule type" value="Genomic_DNA"/>
</dbReference>
<dbReference type="AlphaFoldDB" id="A0A484ZF98"/>
<gene>
    <name evidence="1" type="ORF">NCTC12282_01998</name>
</gene>